<keyword evidence="2" id="KW-0560">Oxidoreductase</keyword>
<dbReference type="InterPro" id="IPR002347">
    <property type="entry name" value="SDR_fam"/>
</dbReference>
<dbReference type="PRINTS" id="PR00081">
    <property type="entry name" value="GDHRDH"/>
</dbReference>
<comment type="catalytic activity">
    <reaction evidence="4">
        <text>a (2E,4E)-dienoyl-CoA + NADPH + H(+) = a 4,5-saturated-(3E)-enoyl-CoA + NADP(+)</text>
        <dbReference type="Rhea" id="RHEA:45912"/>
        <dbReference type="ChEBI" id="CHEBI:15378"/>
        <dbReference type="ChEBI" id="CHEBI:57783"/>
        <dbReference type="ChEBI" id="CHEBI:58349"/>
        <dbReference type="ChEBI" id="CHEBI:85101"/>
        <dbReference type="ChEBI" id="CHEBI:85493"/>
        <dbReference type="EC" id="1.3.1.124"/>
    </reaction>
</comment>
<organism evidence="6 7">
    <name type="scientific">Hondaea fermentalgiana</name>
    <dbReference type="NCBI Taxonomy" id="2315210"/>
    <lineage>
        <taxon>Eukaryota</taxon>
        <taxon>Sar</taxon>
        <taxon>Stramenopiles</taxon>
        <taxon>Bigyra</taxon>
        <taxon>Labyrinthulomycetes</taxon>
        <taxon>Thraustochytrida</taxon>
        <taxon>Thraustochytriidae</taxon>
        <taxon>Hondaea</taxon>
    </lineage>
</organism>
<dbReference type="PANTHER" id="PTHR43296:SF2">
    <property type="entry name" value="PEROXISOMAL 2,4-DIENOYL-COA REDUCTASE [(3E)-ENOYL-COA-PRODUCING]"/>
    <property type="match status" value="1"/>
</dbReference>
<evidence type="ECO:0000256" key="2">
    <source>
        <dbReference type="ARBA" id="ARBA00023002"/>
    </source>
</evidence>
<protein>
    <recommendedName>
        <fullName evidence="3">2,4-dienoyl-CoA reductase [(3E)-enoyl-CoA-producing]</fullName>
        <ecNumber evidence="3">1.3.1.124</ecNumber>
    </recommendedName>
</protein>
<evidence type="ECO:0000256" key="1">
    <source>
        <dbReference type="ARBA" id="ARBA00022857"/>
    </source>
</evidence>
<dbReference type="InterPro" id="IPR036291">
    <property type="entry name" value="NAD(P)-bd_dom_sf"/>
</dbReference>
<dbReference type="GO" id="GO:0008670">
    <property type="term" value="F:2,4-dienoyl-CoA reductase (NADPH) activity"/>
    <property type="evidence" value="ECO:0007669"/>
    <property type="project" value="InterPro"/>
</dbReference>
<dbReference type="Gene3D" id="3.40.50.720">
    <property type="entry name" value="NAD(P)-binding Rossmann-like Domain"/>
    <property type="match status" value="1"/>
</dbReference>
<comment type="caution">
    <text evidence="6">The sequence shown here is derived from an EMBL/GenBank/DDBJ whole genome shotgun (WGS) entry which is preliminary data.</text>
</comment>
<accession>A0A2R5GJ64</accession>
<evidence type="ECO:0000256" key="4">
    <source>
        <dbReference type="ARBA" id="ARBA00048009"/>
    </source>
</evidence>
<proteinExistence type="predicted"/>
<evidence type="ECO:0000313" key="6">
    <source>
        <dbReference type="EMBL" id="GBG28331.1"/>
    </source>
</evidence>
<name>A0A2R5GJ64_9STRA</name>
<evidence type="ECO:0000313" key="7">
    <source>
        <dbReference type="Proteomes" id="UP000241890"/>
    </source>
</evidence>
<evidence type="ECO:0000256" key="3">
    <source>
        <dbReference type="ARBA" id="ARBA00026117"/>
    </source>
</evidence>
<keyword evidence="7" id="KW-1185">Reference proteome</keyword>
<dbReference type="PANTHER" id="PTHR43296">
    <property type="entry name" value="PEROXISOMAL 2,4-DIENOYL-COA REDUCTASE"/>
    <property type="match status" value="1"/>
</dbReference>
<dbReference type="InParanoid" id="A0A2R5GJ64"/>
<gene>
    <name evidence="6" type="ORF">FCC1311_045542</name>
</gene>
<sequence>MTFKSDFRPDLLEGKVVVITGGGSGIGLGIARACGLHGAKVVIGGRREAKLQEACEALRKDGVKNIEGFPCDVRDPKRCEDFIKKAVEAFGTVDVLVNNAAGNFSTTIEKLSPNGFNTIMQIDLMGCFNMSKAALPYLKTSGKGLIVNISATLHYKAFPFQMAASSAKSAIDVLTKNIGVEWGTDYGIRAVSVAPGPIENTVGGPGGRVFGKMLGADGGPDLREFVPIGRFGTVDDIGNTILFLASDAGSYINATTIVVDGGQYHEASGRYLLAKRKIAEASDKERQTHKGGVERAKM</sequence>
<dbReference type="OrthoDB" id="1393670at2759"/>
<dbReference type="GO" id="GO:0005777">
    <property type="term" value="C:peroxisome"/>
    <property type="evidence" value="ECO:0007669"/>
    <property type="project" value="TreeGrafter"/>
</dbReference>
<evidence type="ECO:0000256" key="5">
    <source>
        <dbReference type="ARBA" id="ARBA00048340"/>
    </source>
</evidence>
<dbReference type="AlphaFoldDB" id="A0A2R5GJ64"/>
<dbReference type="EC" id="1.3.1.124" evidence="3"/>
<reference evidence="6 7" key="1">
    <citation type="submission" date="2017-12" db="EMBL/GenBank/DDBJ databases">
        <title>Sequencing, de novo assembly and annotation of complete genome of a new Thraustochytrid species, strain FCC1311.</title>
        <authorList>
            <person name="Sedici K."/>
            <person name="Godart F."/>
            <person name="Aiese Cigliano R."/>
            <person name="Sanseverino W."/>
            <person name="Barakat M."/>
            <person name="Ortet P."/>
            <person name="Marechal E."/>
            <person name="Cagnac O."/>
            <person name="Amato A."/>
        </authorList>
    </citation>
    <scope>NUCLEOTIDE SEQUENCE [LARGE SCALE GENOMIC DNA]</scope>
</reference>
<dbReference type="InterPro" id="IPR045017">
    <property type="entry name" value="DECR2-like"/>
</dbReference>
<dbReference type="Proteomes" id="UP000241890">
    <property type="component" value="Unassembled WGS sequence"/>
</dbReference>
<dbReference type="SUPFAM" id="SSF51735">
    <property type="entry name" value="NAD(P)-binding Rossmann-fold domains"/>
    <property type="match status" value="1"/>
</dbReference>
<keyword evidence="1" id="KW-0521">NADP</keyword>
<comment type="catalytic activity">
    <reaction evidence="5">
        <text>a (2E,4Z)-dienoyl-CoA + NADPH + H(+) = a 4,5-saturated-(3E)-enoyl-CoA + NADP(+)</text>
        <dbReference type="Rhea" id="RHEA:61892"/>
        <dbReference type="ChEBI" id="CHEBI:15378"/>
        <dbReference type="ChEBI" id="CHEBI:57783"/>
        <dbReference type="ChEBI" id="CHEBI:58349"/>
        <dbReference type="ChEBI" id="CHEBI:85099"/>
        <dbReference type="ChEBI" id="CHEBI:85493"/>
        <dbReference type="EC" id="1.3.1.124"/>
    </reaction>
</comment>
<dbReference type="Pfam" id="PF13561">
    <property type="entry name" value="adh_short_C2"/>
    <property type="match status" value="1"/>
</dbReference>
<dbReference type="PRINTS" id="PR00080">
    <property type="entry name" value="SDRFAMILY"/>
</dbReference>
<dbReference type="GO" id="GO:0009062">
    <property type="term" value="P:fatty acid catabolic process"/>
    <property type="evidence" value="ECO:0007669"/>
    <property type="project" value="InterPro"/>
</dbReference>
<dbReference type="FunFam" id="3.40.50.720:FF:000084">
    <property type="entry name" value="Short-chain dehydrogenase reductase"/>
    <property type="match status" value="1"/>
</dbReference>
<dbReference type="EMBL" id="BEYU01000040">
    <property type="protein sequence ID" value="GBG28331.1"/>
    <property type="molecule type" value="Genomic_DNA"/>
</dbReference>